<evidence type="ECO:0000259" key="18">
    <source>
        <dbReference type="PROSITE" id="PS51198"/>
    </source>
</evidence>
<dbReference type="InterPro" id="IPR027417">
    <property type="entry name" value="P-loop_NTPase"/>
</dbReference>
<keyword evidence="16" id="KW-0175">Coiled coil</keyword>
<dbReference type="Gene3D" id="3.40.50.300">
    <property type="entry name" value="P-loop containing nucleotide triphosphate hydrolases"/>
    <property type="match status" value="4"/>
</dbReference>
<dbReference type="EMBL" id="SJPQ01000001">
    <property type="protein sequence ID" value="TWT90556.1"/>
    <property type="molecule type" value="Genomic_DNA"/>
</dbReference>
<dbReference type="PANTHER" id="PTHR11070">
    <property type="entry name" value="UVRD / RECB / PCRA DNA HELICASE FAMILY MEMBER"/>
    <property type="match status" value="1"/>
</dbReference>
<keyword evidence="1" id="KW-0540">Nuclease</keyword>
<dbReference type="GO" id="GO:0016887">
    <property type="term" value="F:ATP hydrolysis activity"/>
    <property type="evidence" value="ECO:0007669"/>
    <property type="project" value="RHEA"/>
</dbReference>
<proteinExistence type="predicted"/>
<feature type="binding site" evidence="15">
    <location>
        <begin position="33"/>
        <end position="40"/>
    </location>
    <ligand>
        <name>ATP</name>
        <dbReference type="ChEBI" id="CHEBI:30616"/>
    </ligand>
</feature>
<evidence type="ECO:0000256" key="1">
    <source>
        <dbReference type="ARBA" id="ARBA00022722"/>
    </source>
</evidence>
<dbReference type="GO" id="GO:0005524">
    <property type="term" value="F:ATP binding"/>
    <property type="evidence" value="ECO:0007669"/>
    <property type="project" value="UniProtKB-UniRule"/>
</dbReference>
<evidence type="ECO:0000256" key="14">
    <source>
        <dbReference type="ARBA" id="ARBA00048988"/>
    </source>
</evidence>
<dbReference type="InterPro" id="IPR014016">
    <property type="entry name" value="UvrD-like_ATP-bd"/>
</dbReference>
<keyword evidence="6" id="KW-0269">Exonuclease</keyword>
<evidence type="ECO:0000256" key="6">
    <source>
        <dbReference type="ARBA" id="ARBA00022839"/>
    </source>
</evidence>
<evidence type="ECO:0000313" key="20">
    <source>
        <dbReference type="EMBL" id="TWT90556.1"/>
    </source>
</evidence>
<dbReference type="Proteomes" id="UP000315440">
    <property type="component" value="Unassembled WGS sequence"/>
</dbReference>
<evidence type="ECO:0000256" key="4">
    <source>
        <dbReference type="ARBA" id="ARBA00022801"/>
    </source>
</evidence>
<evidence type="ECO:0000256" key="15">
    <source>
        <dbReference type="PROSITE-ProRule" id="PRU00560"/>
    </source>
</evidence>
<dbReference type="SUPFAM" id="SSF52540">
    <property type="entry name" value="P-loop containing nucleoside triphosphate hydrolases"/>
    <property type="match status" value="1"/>
</dbReference>
<name>A0A5C5ZTL4_9BACT</name>
<dbReference type="PANTHER" id="PTHR11070:SF2">
    <property type="entry name" value="ATP-DEPENDENT DNA HELICASE SRS2"/>
    <property type="match status" value="1"/>
</dbReference>
<dbReference type="InterPro" id="IPR011335">
    <property type="entry name" value="Restrct_endonuc-II-like"/>
</dbReference>
<dbReference type="GO" id="GO:0003677">
    <property type="term" value="F:DNA binding"/>
    <property type="evidence" value="ECO:0007669"/>
    <property type="project" value="UniProtKB-KW"/>
</dbReference>
<protein>
    <recommendedName>
        <fullName evidence="12">DNA 3'-5' helicase</fullName>
        <ecNumber evidence="12">5.6.2.4</ecNumber>
    </recommendedName>
    <alternativeName>
        <fullName evidence="13">DNA 3'-5' helicase II</fullName>
    </alternativeName>
</protein>
<dbReference type="AlphaFoldDB" id="A0A5C5ZTL4"/>
<evidence type="ECO:0000256" key="3">
    <source>
        <dbReference type="ARBA" id="ARBA00022763"/>
    </source>
</evidence>
<comment type="caution">
    <text evidence="20">The sequence shown here is derived from an EMBL/GenBank/DDBJ whole genome shotgun (WGS) entry which is preliminary data.</text>
</comment>
<dbReference type="InterPro" id="IPR000212">
    <property type="entry name" value="DNA_helicase_UvrD/REP"/>
</dbReference>
<keyword evidence="8" id="KW-0238">DNA-binding</keyword>
<keyword evidence="21" id="KW-1185">Reference proteome</keyword>
<dbReference type="RefSeq" id="WP_146397530.1">
    <property type="nucleotide sequence ID" value="NZ_SJPQ01000001.1"/>
</dbReference>
<evidence type="ECO:0000256" key="12">
    <source>
        <dbReference type="ARBA" id="ARBA00034808"/>
    </source>
</evidence>
<dbReference type="GO" id="GO:0043138">
    <property type="term" value="F:3'-5' DNA helicase activity"/>
    <property type="evidence" value="ECO:0007669"/>
    <property type="project" value="UniProtKB-EC"/>
</dbReference>
<keyword evidence="4 15" id="KW-0378">Hydrolase</keyword>
<dbReference type="GO" id="GO:0004527">
    <property type="term" value="F:exonuclease activity"/>
    <property type="evidence" value="ECO:0007669"/>
    <property type="project" value="UniProtKB-KW"/>
</dbReference>
<evidence type="ECO:0000256" key="9">
    <source>
        <dbReference type="ARBA" id="ARBA00023204"/>
    </source>
</evidence>
<feature type="domain" description="UvrD-like helicase ATP-binding" evidence="18">
    <location>
        <begin position="12"/>
        <end position="474"/>
    </location>
</feature>
<dbReference type="Pfam" id="PF00580">
    <property type="entry name" value="UvrD-helicase"/>
    <property type="match status" value="1"/>
</dbReference>
<evidence type="ECO:0000256" key="16">
    <source>
        <dbReference type="SAM" id="Coils"/>
    </source>
</evidence>
<comment type="catalytic activity">
    <reaction evidence="14">
        <text>ATP + H2O = ADP + phosphate + H(+)</text>
        <dbReference type="Rhea" id="RHEA:13065"/>
        <dbReference type="ChEBI" id="CHEBI:15377"/>
        <dbReference type="ChEBI" id="CHEBI:15378"/>
        <dbReference type="ChEBI" id="CHEBI:30616"/>
        <dbReference type="ChEBI" id="CHEBI:43474"/>
        <dbReference type="ChEBI" id="CHEBI:456216"/>
        <dbReference type="EC" id="5.6.2.4"/>
    </reaction>
</comment>
<evidence type="ECO:0000256" key="10">
    <source>
        <dbReference type="ARBA" id="ARBA00023235"/>
    </source>
</evidence>
<evidence type="ECO:0000256" key="7">
    <source>
        <dbReference type="ARBA" id="ARBA00022840"/>
    </source>
</evidence>
<evidence type="ECO:0000259" key="19">
    <source>
        <dbReference type="PROSITE" id="PS51217"/>
    </source>
</evidence>
<comment type="catalytic activity">
    <reaction evidence="11">
        <text>Couples ATP hydrolysis with the unwinding of duplex DNA by translocating in the 3'-5' direction.</text>
        <dbReference type="EC" id="5.6.2.4"/>
    </reaction>
</comment>
<evidence type="ECO:0000256" key="11">
    <source>
        <dbReference type="ARBA" id="ARBA00034617"/>
    </source>
</evidence>
<evidence type="ECO:0000313" key="21">
    <source>
        <dbReference type="Proteomes" id="UP000315440"/>
    </source>
</evidence>
<sequence length="1193" mass="130316">MPSSSPSVPAAPPLTDEQRLALETRATSVSLDAGAGCGKTFVLTERYLSHLRPEAAGEEPLALEQIVAITFTDAAAREMRDRIRRKCFARLQAADDEAESGFWLRLLRSLDAARVSTIHSFCGALVRENAAALGLDPTFRVLDQAAAEVLRSEATDRRLRELLVARDERIFETAEHFGLMGLKERIARIGDSRSDPDYRRWLTASPDETVEAWRTYYYSEVAPAVAADFAALPAMRAARSALLAATPSSEAVAARVADLSLSFNDLENAADPHEALAQLRPNLVMRIKGRSFTAKDWPDEGLYNQFKEACVTLRKEIDKLRRIGLADELRNAARLGLKAQQLAEEASRSYADAKREANALDYDDLLVEAHRLLTTEEHAAARRAAARGVGMLLVDEFQDTDRLQTAIVRSLVSDGDAPDGDGEGGVAGGRLFFVGDFKQSIYRFRGAEPTVFRDLRSEIAPEGRLPLSTNFRSQPAVIEFVNSAFSGLFGEEYTPLRAARPQATPRPAVEFLWTDFPDAPEGKTKASTREQRGAEARAIARRLHEMLQGGECVVADSDNNPRPARPGDIALLFRAMSDVQHYEEALRDAGINYYLVGGHAFYSQQEVFDVLNLLRTVDSVADGVSLAGVLRSPFFALLDETLFWLAQARGGLQAGLFNLQTRQRLSEAERRKTERAAALIGALRTRKSELGAAGVLREALSQTGYDAALLAEFLGERKLANLQKLVDQARTSDASGAGLGGYVRQLSEFTARQPKEALAATSSGSADVVRLMTVHHAKGLEFPIVVLPDLERRDRPDSPSAAFHPRLGPLVRPTDREDSSGAVGIDLYRTVESRQASAEQDRLFYVACTRAADYLILSSTIEDPGKLKGPWLRRLSERFDLETGDFVGEGPAPHERLVVVRRGDDRPLESAPTKRVDLGKVIEKARRLTTPRAAKPVAGVEPIAIDPGALKRFSVSRLTGRLHRATAAPRTAEDDSLEDLPPVDAASLESLHGAKVDPLGLGVLTHAVMERLPLDGATPETIAELSQSLAPLHLRRGADAAAALAAALAAEMVGRFVATPRFAAMRASQRLERETEFLLDWRPTDPAGAPALLQGYIDAMHLGEDGAWRIVDYKTNHTDAAGVGPLAEHYRLQMGVYALAAERALGASPASLTLSFLRPGVEVEFVWDKEMREETTRRIDEAIASARELAPSP</sequence>
<dbReference type="PROSITE" id="PS51217">
    <property type="entry name" value="UVRD_HELICASE_CTER"/>
    <property type="match status" value="1"/>
</dbReference>
<keyword evidence="5 15" id="KW-0347">Helicase</keyword>
<reference evidence="20 21" key="1">
    <citation type="submission" date="2019-02" db="EMBL/GenBank/DDBJ databases">
        <title>Deep-cultivation of Planctomycetes and their phenomic and genomic characterization uncovers novel biology.</title>
        <authorList>
            <person name="Wiegand S."/>
            <person name="Jogler M."/>
            <person name="Boedeker C."/>
            <person name="Pinto D."/>
            <person name="Vollmers J."/>
            <person name="Rivas-Marin E."/>
            <person name="Kohn T."/>
            <person name="Peeters S.H."/>
            <person name="Heuer A."/>
            <person name="Rast P."/>
            <person name="Oberbeckmann S."/>
            <person name="Bunk B."/>
            <person name="Jeske O."/>
            <person name="Meyerdierks A."/>
            <person name="Storesund J.E."/>
            <person name="Kallscheuer N."/>
            <person name="Luecker S."/>
            <person name="Lage O.M."/>
            <person name="Pohl T."/>
            <person name="Merkel B.J."/>
            <person name="Hornburger P."/>
            <person name="Mueller R.-W."/>
            <person name="Bruemmer F."/>
            <person name="Labrenz M."/>
            <person name="Spormann A.M."/>
            <person name="Op Den Camp H."/>
            <person name="Overmann J."/>
            <person name="Amann R."/>
            <person name="Jetten M.S.M."/>
            <person name="Mascher T."/>
            <person name="Medema M.H."/>
            <person name="Devos D.P."/>
            <person name="Kaster A.-K."/>
            <person name="Ovreas L."/>
            <person name="Rohde M."/>
            <person name="Galperin M.Y."/>
            <person name="Jogler C."/>
        </authorList>
    </citation>
    <scope>NUCLEOTIDE SEQUENCE [LARGE SCALE GENOMIC DNA]</scope>
    <source>
        <strain evidence="20 21">Mal64</strain>
    </source>
</reference>
<dbReference type="Pfam" id="PF13361">
    <property type="entry name" value="UvrD_C"/>
    <property type="match status" value="1"/>
</dbReference>
<keyword evidence="2 15" id="KW-0547">Nucleotide-binding</keyword>
<dbReference type="Pfam" id="PF12705">
    <property type="entry name" value="PDDEXK_1"/>
    <property type="match status" value="1"/>
</dbReference>
<evidence type="ECO:0000256" key="17">
    <source>
        <dbReference type="SAM" id="MobiDB-lite"/>
    </source>
</evidence>
<dbReference type="EC" id="5.6.2.4" evidence="12"/>
<evidence type="ECO:0000256" key="5">
    <source>
        <dbReference type="ARBA" id="ARBA00022806"/>
    </source>
</evidence>
<keyword evidence="10" id="KW-0413">Isomerase</keyword>
<evidence type="ECO:0000256" key="13">
    <source>
        <dbReference type="ARBA" id="ARBA00034923"/>
    </source>
</evidence>
<dbReference type="OrthoDB" id="9810135at2"/>
<dbReference type="SUPFAM" id="SSF52980">
    <property type="entry name" value="Restriction endonuclease-like"/>
    <property type="match status" value="1"/>
</dbReference>
<evidence type="ECO:0000256" key="2">
    <source>
        <dbReference type="ARBA" id="ARBA00022741"/>
    </source>
</evidence>
<dbReference type="InterPro" id="IPR038726">
    <property type="entry name" value="PDDEXK_AddAB-type"/>
</dbReference>
<dbReference type="InterPro" id="IPR011604">
    <property type="entry name" value="PDDEXK-like_dom_sf"/>
</dbReference>
<dbReference type="InterPro" id="IPR014017">
    <property type="entry name" value="DNA_helicase_UvrD-like_C"/>
</dbReference>
<evidence type="ECO:0000256" key="8">
    <source>
        <dbReference type="ARBA" id="ARBA00023125"/>
    </source>
</evidence>
<keyword evidence="9" id="KW-0234">DNA repair</keyword>
<dbReference type="PROSITE" id="PS51198">
    <property type="entry name" value="UVRD_HELICASE_ATP_BIND"/>
    <property type="match status" value="1"/>
</dbReference>
<dbReference type="Gene3D" id="1.10.486.10">
    <property type="entry name" value="PCRA, domain 4"/>
    <property type="match status" value="1"/>
</dbReference>
<organism evidence="20 21">
    <name type="scientific">Pseudobythopirellula maris</name>
    <dbReference type="NCBI Taxonomy" id="2527991"/>
    <lineage>
        <taxon>Bacteria</taxon>
        <taxon>Pseudomonadati</taxon>
        <taxon>Planctomycetota</taxon>
        <taxon>Planctomycetia</taxon>
        <taxon>Pirellulales</taxon>
        <taxon>Lacipirellulaceae</taxon>
        <taxon>Pseudobythopirellula</taxon>
    </lineage>
</organism>
<dbReference type="Gene3D" id="3.90.320.10">
    <property type="match status" value="1"/>
</dbReference>
<keyword evidence="7 15" id="KW-0067">ATP-binding</keyword>
<gene>
    <name evidence="20" type="primary">addA</name>
    <name evidence="20" type="ORF">Mal64_09490</name>
</gene>
<keyword evidence="3" id="KW-0227">DNA damage</keyword>
<feature type="coiled-coil region" evidence="16">
    <location>
        <begin position="303"/>
        <end position="345"/>
    </location>
</feature>
<feature type="region of interest" description="Disordered" evidence="17">
    <location>
        <begin position="795"/>
        <end position="819"/>
    </location>
</feature>
<accession>A0A5C5ZTL4</accession>
<dbReference type="GO" id="GO:0000725">
    <property type="term" value="P:recombinational repair"/>
    <property type="evidence" value="ECO:0007669"/>
    <property type="project" value="TreeGrafter"/>
</dbReference>
<feature type="domain" description="UvrD-like helicase C-terminal" evidence="19">
    <location>
        <begin position="491"/>
        <end position="779"/>
    </location>
</feature>